<dbReference type="PANTHER" id="PTHR14187">
    <property type="entry name" value="ALPHA KINASE/ELONGATION FACTOR 2 KINASE"/>
    <property type="match status" value="1"/>
</dbReference>
<accession>A0ABR0J2C3</accession>
<protein>
    <submittedName>
        <fullName evidence="1">Uncharacterized protein</fullName>
    </submittedName>
</protein>
<name>A0ABR0J2C3_9EURO</name>
<organism evidence="1 2">
    <name type="scientific">Exophiala sideris</name>
    <dbReference type="NCBI Taxonomy" id="1016849"/>
    <lineage>
        <taxon>Eukaryota</taxon>
        <taxon>Fungi</taxon>
        <taxon>Dikarya</taxon>
        <taxon>Ascomycota</taxon>
        <taxon>Pezizomycotina</taxon>
        <taxon>Eurotiomycetes</taxon>
        <taxon>Chaetothyriomycetidae</taxon>
        <taxon>Chaetothyriales</taxon>
        <taxon>Herpotrichiellaceae</taxon>
        <taxon>Exophiala</taxon>
    </lineage>
</organism>
<gene>
    <name evidence="1" type="ORF">LTR69_008662</name>
</gene>
<proteinExistence type="predicted"/>
<reference evidence="1 2" key="1">
    <citation type="submission" date="2023-08" db="EMBL/GenBank/DDBJ databases">
        <title>Black Yeasts Isolated from many extreme environments.</title>
        <authorList>
            <person name="Coleine C."/>
            <person name="Stajich J.E."/>
            <person name="Selbmann L."/>
        </authorList>
    </citation>
    <scope>NUCLEOTIDE SEQUENCE [LARGE SCALE GENOMIC DNA]</scope>
    <source>
        <strain evidence="1 2">CCFEE 6328</strain>
    </source>
</reference>
<dbReference type="InterPro" id="IPR043129">
    <property type="entry name" value="ATPase_NBD"/>
</dbReference>
<comment type="caution">
    <text evidence="1">The sequence shown here is derived from an EMBL/GenBank/DDBJ whole genome shotgun (WGS) entry which is preliminary data.</text>
</comment>
<keyword evidence="2" id="KW-1185">Reference proteome</keyword>
<dbReference type="SUPFAM" id="SSF53067">
    <property type="entry name" value="Actin-like ATPase domain"/>
    <property type="match status" value="1"/>
</dbReference>
<sequence length="222" mass="24747">MANPPPYTPDSVVDDFFDLNIGGEPTADRLIIALDFGTTYSGIAYAFSTDPEKVFTVDSWPGGDRIVPKVPTAQLYDSDGSLRFGYELDRLEGDKIERIKLLFDPEQPRPFFIPVDVEGEMAKLPKAVVEVASDYMRAIFQHAIKEIEGNYVDPELLHNYEKQYVLTVPAVWSDKAKDMTLRAARNAGISPVEMITEPEAAALFTLQSMKNKGLKVCPLILD</sequence>
<dbReference type="PANTHER" id="PTHR14187:SF5">
    <property type="entry name" value="HEAT SHOCK 70 KDA PROTEIN 12A"/>
    <property type="match status" value="1"/>
</dbReference>
<dbReference type="Gene3D" id="3.30.420.40">
    <property type="match status" value="1"/>
</dbReference>
<evidence type="ECO:0000313" key="1">
    <source>
        <dbReference type="EMBL" id="KAK5054755.1"/>
    </source>
</evidence>
<dbReference type="Proteomes" id="UP001345691">
    <property type="component" value="Unassembled WGS sequence"/>
</dbReference>
<evidence type="ECO:0000313" key="2">
    <source>
        <dbReference type="Proteomes" id="UP001345691"/>
    </source>
</evidence>
<dbReference type="EMBL" id="JAVRRF010000022">
    <property type="protein sequence ID" value="KAK5054755.1"/>
    <property type="molecule type" value="Genomic_DNA"/>
</dbReference>